<proteinExistence type="predicted"/>
<reference evidence="1 2" key="1">
    <citation type="submission" date="2019-05" db="EMBL/GenBank/DDBJ databases">
        <authorList>
            <person name="Derk J.T."/>
            <person name="Gurtovaia V."/>
            <person name="Hoskins I.B.W."/>
            <person name="Meyer D.A."/>
            <person name="Wheatley K.M."/>
            <person name="Pape-Zambito D.A."/>
            <person name="Garlena R.A."/>
            <person name="Russell D.A."/>
            <person name="Pope W.H."/>
            <person name="Jacobs-Sera D."/>
            <person name="Hatfull G.F."/>
        </authorList>
    </citation>
    <scope>NUCLEOTIDE SEQUENCE [LARGE SCALE GENOMIC DNA]</scope>
</reference>
<organism evidence="1 2">
    <name type="scientific">Streptomyces phage Dubu</name>
    <dbReference type="NCBI Taxonomy" id="2591226"/>
    <lineage>
        <taxon>Viruses</taxon>
        <taxon>Duplodnaviria</taxon>
        <taxon>Heunggongvirae</taxon>
        <taxon>Uroviricota</taxon>
        <taxon>Caudoviricetes</taxon>
        <taxon>Dubuvirus</taxon>
        <taxon>Dubuvirus dubu</taxon>
    </lineage>
</organism>
<dbReference type="RefSeq" id="YP_010655485.1">
    <property type="nucleotide sequence ID" value="NC_070828.1"/>
</dbReference>
<keyword evidence="2" id="KW-1185">Reference proteome</keyword>
<dbReference type="EMBL" id="MK937595">
    <property type="protein sequence ID" value="QDH92146.1"/>
    <property type="molecule type" value="Genomic_DNA"/>
</dbReference>
<name>A0A514DEV9_9CAUD</name>
<evidence type="ECO:0000313" key="1">
    <source>
        <dbReference type="EMBL" id="QDH92146.1"/>
    </source>
</evidence>
<gene>
    <name evidence="1" type="primary">41</name>
    <name evidence="1" type="ORF">SEA_DUBU_41</name>
</gene>
<accession>A0A514DEV9</accession>
<sequence>MKLEYLILTTSGPAVGEATVNDRDEACDALEAAVKDAFGDKHTEDHTVAVRSICRELRASELPFSFRTTAVTVTLKP</sequence>
<dbReference type="GeneID" id="77931347"/>
<protein>
    <submittedName>
        <fullName evidence="1">Uncharacterized protein</fullName>
    </submittedName>
</protein>
<dbReference type="KEGG" id="vg:77931347"/>
<dbReference type="Proteomes" id="UP000316735">
    <property type="component" value="Segment"/>
</dbReference>
<evidence type="ECO:0000313" key="2">
    <source>
        <dbReference type="Proteomes" id="UP000316735"/>
    </source>
</evidence>